<comment type="caution">
    <text evidence="2">The sequence shown here is derived from an EMBL/GenBank/DDBJ whole genome shotgun (WGS) entry which is preliminary data.</text>
</comment>
<sequence>MEDIEPEDRLGRAMIDPRVIDPRRELVPRTDLSDTEVDEIVELMAALRAWHGAAARMSEASRQYMKLNENDMRALRFMIAAENAGEIATARAVAGHLRISSAATTKMLDRLERGGHVVRRPHPVDRRAIALSVTPETRQAARESVGRVHARRFEVAAGLSSGERSIVTRFLRALAATERTESTQDGPTGGDAAE</sequence>
<dbReference type="AlphaFoldDB" id="A0A0F0KS52"/>
<dbReference type="PATRIC" id="fig|582680.7.peg.2134"/>
<evidence type="ECO:0000259" key="1">
    <source>
        <dbReference type="PROSITE" id="PS50995"/>
    </source>
</evidence>
<accession>A0A0F0KS52</accession>
<proteinExistence type="predicted"/>
<dbReference type="EMBL" id="JYIT01000077">
    <property type="protein sequence ID" value="KJL23299.1"/>
    <property type="molecule type" value="Genomic_DNA"/>
</dbReference>
<keyword evidence="3" id="KW-1185">Reference proteome</keyword>
<dbReference type="GO" id="GO:0006950">
    <property type="term" value="P:response to stress"/>
    <property type="evidence" value="ECO:0007669"/>
    <property type="project" value="TreeGrafter"/>
</dbReference>
<dbReference type="GO" id="GO:0003700">
    <property type="term" value="F:DNA-binding transcription factor activity"/>
    <property type="evidence" value="ECO:0007669"/>
    <property type="project" value="InterPro"/>
</dbReference>
<protein>
    <submittedName>
        <fullName evidence="2">MarR family protein</fullName>
    </submittedName>
</protein>
<dbReference type="InterPro" id="IPR000835">
    <property type="entry name" value="HTH_MarR-typ"/>
</dbReference>
<feature type="domain" description="HTH marR-type" evidence="1">
    <location>
        <begin position="36"/>
        <end position="176"/>
    </location>
</feature>
<evidence type="ECO:0000313" key="2">
    <source>
        <dbReference type="EMBL" id="KJL23299.1"/>
    </source>
</evidence>
<dbReference type="Gene3D" id="1.10.10.10">
    <property type="entry name" value="Winged helix-like DNA-binding domain superfamily/Winged helix DNA-binding domain"/>
    <property type="match status" value="1"/>
</dbReference>
<dbReference type="PANTHER" id="PTHR33164">
    <property type="entry name" value="TRANSCRIPTIONAL REGULATOR, MARR FAMILY"/>
    <property type="match status" value="1"/>
</dbReference>
<dbReference type="InterPro" id="IPR036388">
    <property type="entry name" value="WH-like_DNA-bd_sf"/>
</dbReference>
<dbReference type="SMART" id="SM00347">
    <property type="entry name" value="HTH_MARR"/>
    <property type="match status" value="1"/>
</dbReference>
<gene>
    <name evidence="2" type="ORF">RL72_02087</name>
</gene>
<organism evidence="2 3">
    <name type="scientific">Microbacterium azadirachtae</name>
    <dbReference type="NCBI Taxonomy" id="582680"/>
    <lineage>
        <taxon>Bacteria</taxon>
        <taxon>Bacillati</taxon>
        <taxon>Actinomycetota</taxon>
        <taxon>Actinomycetes</taxon>
        <taxon>Micrococcales</taxon>
        <taxon>Microbacteriaceae</taxon>
        <taxon>Microbacterium</taxon>
    </lineage>
</organism>
<dbReference type="PANTHER" id="PTHR33164:SF106">
    <property type="entry name" value="TRANSCRIPTIONAL REGULATORY PROTEIN"/>
    <property type="match status" value="1"/>
</dbReference>
<dbReference type="SUPFAM" id="SSF46785">
    <property type="entry name" value="Winged helix' DNA-binding domain"/>
    <property type="match status" value="1"/>
</dbReference>
<evidence type="ECO:0000313" key="3">
    <source>
        <dbReference type="Proteomes" id="UP000033448"/>
    </source>
</evidence>
<dbReference type="InterPro" id="IPR039422">
    <property type="entry name" value="MarR/SlyA-like"/>
</dbReference>
<dbReference type="Proteomes" id="UP000033448">
    <property type="component" value="Unassembled WGS sequence"/>
</dbReference>
<reference evidence="2 3" key="1">
    <citation type="submission" date="2015-02" db="EMBL/GenBank/DDBJ databases">
        <title>Draft genome sequences of ten Microbacterium spp. with emphasis on heavy metal contaminated environments.</title>
        <authorList>
            <person name="Corretto E."/>
        </authorList>
    </citation>
    <scope>NUCLEOTIDE SEQUENCE [LARGE SCALE GENOMIC DNA]</scope>
    <source>
        <strain evidence="2 3">DSM 23848</strain>
    </source>
</reference>
<dbReference type="PRINTS" id="PR00598">
    <property type="entry name" value="HTHMARR"/>
</dbReference>
<name>A0A0F0KS52_9MICO</name>
<dbReference type="PROSITE" id="PS50995">
    <property type="entry name" value="HTH_MARR_2"/>
    <property type="match status" value="1"/>
</dbReference>
<dbReference type="InterPro" id="IPR036390">
    <property type="entry name" value="WH_DNA-bd_sf"/>
</dbReference>
<dbReference type="Pfam" id="PF12802">
    <property type="entry name" value="MarR_2"/>
    <property type="match status" value="1"/>
</dbReference>
<dbReference type="RefSeq" id="WP_248700445.1">
    <property type="nucleotide sequence ID" value="NZ_CP099706.1"/>
</dbReference>